<dbReference type="RefSeq" id="WP_185297011.1">
    <property type="nucleotide sequence ID" value="NZ_CP045702.1"/>
</dbReference>
<sequence>MRRFRESTRARNGETVLADGRPVAALALMIAGGRLRRSFRAGAEQAAAGWNKVIDELSALGTDDLRAETERRVTERVPEKDVAARSARLPHSP</sequence>
<evidence type="ECO:0000256" key="1">
    <source>
        <dbReference type="SAM" id="MobiDB-lite"/>
    </source>
</evidence>
<proteinExistence type="predicted"/>
<feature type="compositionally biased region" description="Basic and acidic residues" evidence="1">
    <location>
        <begin position="70"/>
        <end position="83"/>
    </location>
</feature>
<evidence type="ECO:0000313" key="2">
    <source>
        <dbReference type="EMBL" id="QNE73444.1"/>
    </source>
</evidence>
<dbReference type="Proteomes" id="UP000515307">
    <property type="component" value="Chromosome"/>
</dbReference>
<dbReference type="AlphaFoldDB" id="A0A7G7BDM9"/>
<dbReference type="KEGG" id="sfiy:F0344_01370"/>
<keyword evidence="3" id="KW-1185">Reference proteome</keyword>
<organism evidence="2 3">
    <name type="scientific">Streptomyces finlayi</name>
    <dbReference type="NCBI Taxonomy" id="67296"/>
    <lineage>
        <taxon>Bacteria</taxon>
        <taxon>Bacillati</taxon>
        <taxon>Actinomycetota</taxon>
        <taxon>Actinomycetes</taxon>
        <taxon>Kitasatosporales</taxon>
        <taxon>Streptomycetaceae</taxon>
        <taxon>Streptomyces</taxon>
    </lineage>
</organism>
<gene>
    <name evidence="2" type="ORF">F0344_01370</name>
</gene>
<name>A0A7G7BDM9_9ACTN</name>
<reference evidence="3" key="1">
    <citation type="submission" date="2019-10" db="EMBL/GenBank/DDBJ databases">
        <title>Antimicrobial potential of Antarctic Bacteria.</title>
        <authorList>
            <person name="Benaud N."/>
            <person name="Edwards R.J."/>
            <person name="Ferrari B.C."/>
        </authorList>
    </citation>
    <scope>NUCLEOTIDE SEQUENCE [LARGE SCALE GENOMIC DNA]</scope>
    <source>
        <strain evidence="3">NBSH44</strain>
    </source>
</reference>
<evidence type="ECO:0000313" key="3">
    <source>
        <dbReference type="Proteomes" id="UP000515307"/>
    </source>
</evidence>
<protein>
    <submittedName>
        <fullName evidence="2">Uncharacterized protein</fullName>
    </submittedName>
</protein>
<accession>A0A7G7BDM9</accession>
<feature type="region of interest" description="Disordered" evidence="1">
    <location>
        <begin position="70"/>
        <end position="93"/>
    </location>
</feature>
<dbReference type="EMBL" id="CP045702">
    <property type="protein sequence ID" value="QNE73444.1"/>
    <property type="molecule type" value="Genomic_DNA"/>
</dbReference>